<accession>A0ABS8K209</accession>
<dbReference type="RefSeq" id="WP_230512547.1">
    <property type="nucleotide sequence ID" value="NZ_JAJITD010000016.1"/>
</dbReference>
<proteinExistence type="predicted"/>
<sequence length="151" mass="16838">MAERMRSAADIIAEMKRKFSEAFEGANGQECISCRVTFKVFKSFPDVSYAQTMNQQTGEMIPTSLIKALSSGYEMRQAIGETQGCRCIDRPTGPFDERFTVRDRNGNPIANVPYRIFADNREICSGRTNAAGQTSRVATQGFKFLKIDVEG</sequence>
<dbReference type="EMBL" id="JAJITD010000016">
    <property type="protein sequence ID" value="MCC8396203.1"/>
    <property type="molecule type" value="Genomic_DNA"/>
</dbReference>
<evidence type="ECO:0000313" key="1">
    <source>
        <dbReference type="EMBL" id="MCC8396203.1"/>
    </source>
</evidence>
<name>A0ABS8K209_9BURK</name>
<dbReference type="Proteomes" id="UP001431019">
    <property type="component" value="Unassembled WGS sequence"/>
</dbReference>
<gene>
    <name evidence="1" type="ORF">LJ656_26800</name>
</gene>
<organism evidence="1 2">
    <name type="scientific">Paraburkholderia sejongensis</name>
    <dbReference type="NCBI Taxonomy" id="2886946"/>
    <lineage>
        <taxon>Bacteria</taxon>
        <taxon>Pseudomonadati</taxon>
        <taxon>Pseudomonadota</taxon>
        <taxon>Betaproteobacteria</taxon>
        <taxon>Burkholderiales</taxon>
        <taxon>Burkholderiaceae</taxon>
        <taxon>Paraburkholderia</taxon>
    </lineage>
</organism>
<protein>
    <submittedName>
        <fullName evidence="1">Ig-like domain-containing protein</fullName>
    </submittedName>
</protein>
<evidence type="ECO:0000313" key="2">
    <source>
        <dbReference type="Proteomes" id="UP001431019"/>
    </source>
</evidence>
<keyword evidence="2" id="KW-1185">Reference proteome</keyword>
<comment type="caution">
    <text evidence="1">The sequence shown here is derived from an EMBL/GenBank/DDBJ whole genome shotgun (WGS) entry which is preliminary data.</text>
</comment>
<reference evidence="1 2" key="1">
    <citation type="submission" date="2021-11" db="EMBL/GenBank/DDBJ databases">
        <authorList>
            <person name="Oh E.-T."/>
            <person name="Kim S.-B."/>
        </authorList>
    </citation>
    <scope>NUCLEOTIDE SEQUENCE [LARGE SCALE GENOMIC DNA]</scope>
    <source>
        <strain evidence="1 2">MMS20-SJTR3</strain>
    </source>
</reference>